<dbReference type="PANTHER" id="PTHR45737">
    <property type="entry name" value="VON WILLEBRAND FACTOR A DOMAIN-CONTAINING PROTEIN 5A"/>
    <property type="match status" value="1"/>
</dbReference>
<gene>
    <name evidence="1" type="ORF">MEDL_56913</name>
</gene>
<evidence type="ECO:0000313" key="2">
    <source>
        <dbReference type="Proteomes" id="UP000683360"/>
    </source>
</evidence>
<dbReference type="AlphaFoldDB" id="A0A8S3UR50"/>
<accession>A0A8S3UR50</accession>
<reference evidence="1" key="1">
    <citation type="submission" date="2021-03" db="EMBL/GenBank/DDBJ databases">
        <authorList>
            <person name="Bekaert M."/>
        </authorList>
    </citation>
    <scope>NUCLEOTIDE SEQUENCE</scope>
</reference>
<dbReference type="PANTHER" id="PTHR45737:SF6">
    <property type="entry name" value="VON WILLEBRAND FACTOR A DOMAIN-CONTAINING PROTEIN 5A"/>
    <property type="match status" value="1"/>
</dbReference>
<evidence type="ECO:0000313" key="1">
    <source>
        <dbReference type="EMBL" id="CAG2244850.1"/>
    </source>
</evidence>
<dbReference type="EMBL" id="CAJPWZ010002749">
    <property type="protein sequence ID" value="CAG2244850.1"/>
    <property type="molecule type" value="Genomic_DNA"/>
</dbReference>
<keyword evidence="2" id="KW-1185">Reference proteome</keyword>
<organism evidence="1 2">
    <name type="scientific">Mytilus edulis</name>
    <name type="common">Blue mussel</name>
    <dbReference type="NCBI Taxonomy" id="6550"/>
    <lineage>
        <taxon>Eukaryota</taxon>
        <taxon>Metazoa</taxon>
        <taxon>Spiralia</taxon>
        <taxon>Lophotrochozoa</taxon>
        <taxon>Mollusca</taxon>
        <taxon>Bivalvia</taxon>
        <taxon>Autobranchia</taxon>
        <taxon>Pteriomorphia</taxon>
        <taxon>Mytilida</taxon>
        <taxon>Mytiloidea</taxon>
        <taxon>Mytilidae</taxon>
        <taxon>Mytilinae</taxon>
        <taxon>Mytilus</taxon>
    </lineage>
</organism>
<dbReference type="OrthoDB" id="6165820at2759"/>
<sequence length="179" mass="20330">MIMVNRNPLRQNKVKVISRVGDGSCSASKYLRCDPEAKTTIPHSSSNGNYVCNNMYAYGAQERNVEMENLAETKRKASENMMMCIVSLQNFDGSWSESSELESVLNMPQKDLDVKYKGNIWCTAIVAAFLEKNFGKSKSEWEMIHNKAITWLNAQNRGGKSVTEMMQEVNNIIKTPWFV</sequence>
<comment type="caution">
    <text evidence="1">The sequence shown here is derived from an EMBL/GenBank/DDBJ whole genome shotgun (WGS) entry which is preliminary data.</text>
</comment>
<name>A0A8S3UR50_MYTED</name>
<proteinExistence type="predicted"/>
<protein>
    <submittedName>
        <fullName evidence="1">Uncharacterized protein</fullName>
    </submittedName>
</protein>
<dbReference type="Proteomes" id="UP000683360">
    <property type="component" value="Unassembled WGS sequence"/>
</dbReference>